<gene>
    <name evidence="1" type="ORF">CCAP1982_LOCUS7375</name>
</gene>
<dbReference type="AlphaFoldDB" id="A0A811ULQ4"/>
<sequence>MPRFLFHFISPFAFCTQRCGLKVSQSFSDGNLSLLNAELPSLAAKWAAAVRTAVICSTLPPLSVSVRAYRCLGRMLLRNEPMIGELLFRGSYLSWWCVVGDTMLPRFLLPCRHRALDDHMEIKGNNTADKRAKKDVLVEQEK</sequence>
<dbReference type="EMBL" id="CAJHJT010000012">
    <property type="protein sequence ID" value="CAD6998826.1"/>
    <property type="molecule type" value="Genomic_DNA"/>
</dbReference>
<proteinExistence type="predicted"/>
<name>A0A811ULQ4_CERCA</name>
<evidence type="ECO:0000313" key="1">
    <source>
        <dbReference type="EMBL" id="CAD6998826.1"/>
    </source>
</evidence>
<evidence type="ECO:0000313" key="2">
    <source>
        <dbReference type="Proteomes" id="UP000606786"/>
    </source>
</evidence>
<accession>A0A811ULQ4</accession>
<comment type="caution">
    <text evidence="1">The sequence shown here is derived from an EMBL/GenBank/DDBJ whole genome shotgun (WGS) entry which is preliminary data.</text>
</comment>
<protein>
    <submittedName>
        <fullName evidence="1">(Mediterranean fruit fly) hypothetical protein</fullName>
    </submittedName>
</protein>
<dbReference type="Proteomes" id="UP000606786">
    <property type="component" value="Unassembled WGS sequence"/>
</dbReference>
<organism evidence="1 2">
    <name type="scientific">Ceratitis capitata</name>
    <name type="common">Mediterranean fruit fly</name>
    <name type="synonym">Tephritis capitata</name>
    <dbReference type="NCBI Taxonomy" id="7213"/>
    <lineage>
        <taxon>Eukaryota</taxon>
        <taxon>Metazoa</taxon>
        <taxon>Ecdysozoa</taxon>
        <taxon>Arthropoda</taxon>
        <taxon>Hexapoda</taxon>
        <taxon>Insecta</taxon>
        <taxon>Pterygota</taxon>
        <taxon>Neoptera</taxon>
        <taxon>Endopterygota</taxon>
        <taxon>Diptera</taxon>
        <taxon>Brachycera</taxon>
        <taxon>Muscomorpha</taxon>
        <taxon>Tephritoidea</taxon>
        <taxon>Tephritidae</taxon>
        <taxon>Ceratitis</taxon>
        <taxon>Ceratitis</taxon>
    </lineage>
</organism>
<keyword evidence="2" id="KW-1185">Reference proteome</keyword>
<reference evidence="1" key="1">
    <citation type="submission" date="2020-11" db="EMBL/GenBank/DDBJ databases">
        <authorList>
            <person name="Whitehead M."/>
        </authorList>
    </citation>
    <scope>NUCLEOTIDE SEQUENCE</scope>
    <source>
        <strain evidence="1">EGII</strain>
    </source>
</reference>